<dbReference type="Proteomes" id="UP001060085">
    <property type="component" value="Linkage Group LG02"/>
</dbReference>
<organism evidence="1 2">
    <name type="scientific">Catharanthus roseus</name>
    <name type="common">Madagascar periwinkle</name>
    <name type="synonym">Vinca rosea</name>
    <dbReference type="NCBI Taxonomy" id="4058"/>
    <lineage>
        <taxon>Eukaryota</taxon>
        <taxon>Viridiplantae</taxon>
        <taxon>Streptophyta</taxon>
        <taxon>Embryophyta</taxon>
        <taxon>Tracheophyta</taxon>
        <taxon>Spermatophyta</taxon>
        <taxon>Magnoliopsida</taxon>
        <taxon>eudicotyledons</taxon>
        <taxon>Gunneridae</taxon>
        <taxon>Pentapetalae</taxon>
        <taxon>asterids</taxon>
        <taxon>lamiids</taxon>
        <taxon>Gentianales</taxon>
        <taxon>Apocynaceae</taxon>
        <taxon>Rauvolfioideae</taxon>
        <taxon>Vinceae</taxon>
        <taxon>Catharanthinae</taxon>
        <taxon>Catharanthus</taxon>
    </lineage>
</organism>
<evidence type="ECO:0000313" key="1">
    <source>
        <dbReference type="EMBL" id="KAI5675550.1"/>
    </source>
</evidence>
<keyword evidence="2" id="KW-1185">Reference proteome</keyword>
<gene>
    <name evidence="1" type="ORF">M9H77_06500</name>
</gene>
<sequence>MPYELEHATNMYLSLLGSAECVYELVHRTQWPDGLAPLEHLLETPDSLYVIANAFNLCVVLVAQLGSTTVLPLYSYSNRPRGTLVQMHDECPITPLHVQWIHHRSERVNNWTVLYYEKIAYWNTRVARNKIK</sequence>
<evidence type="ECO:0000313" key="2">
    <source>
        <dbReference type="Proteomes" id="UP001060085"/>
    </source>
</evidence>
<protein>
    <submittedName>
        <fullName evidence="1">Uncharacterized protein</fullName>
    </submittedName>
</protein>
<proteinExistence type="predicted"/>
<reference evidence="2" key="1">
    <citation type="journal article" date="2023" name="Nat. Plants">
        <title>Single-cell RNA sequencing provides a high-resolution roadmap for understanding the multicellular compartmentation of specialized metabolism.</title>
        <authorList>
            <person name="Sun S."/>
            <person name="Shen X."/>
            <person name="Li Y."/>
            <person name="Li Y."/>
            <person name="Wang S."/>
            <person name="Li R."/>
            <person name="Zhang H."/>
            <person name="Shen G."/>
            <person name="Guo B."/>
            <person name="Wei J."/>
            <person name="Xu J."/>
            <person name="St-Pierre B."/>
            <person name="Chen S."/>
            <person name="Sun C."/>
        </authorList>
    </citation>
    <scope>NUCLEOTIDE SEQUENCE [LARGE SCALE GENOMIC DNA]</scope>
</reference>
<comment type="caution">
    <text evidence="1">The sequence shown here is derived from an EMBL/GenBank/DDBJ whole genome shotgun (WGS) entry which is preliminary data.</text>
</comment>
<dbReference type="EMBL" id="CM044702">
    <property type="protein sequence ID" value="KAI5675550.1"/>
    <property type="molecule type" value="Genomic_DNA"/>
</dbReference>
<accession>A0ACC0BS94</accession>
<name>A0ACC0BS94_CATRO</name>